<dbReference type="Pfam" id="PF14031">
    <property type="entry name" value="D-ser_dehydrat"/>
    <property type="match status" value="1"/>
</dbReference>
<dbReference type="GO" id="GO:0036088">
    <property type="term" value="P:D-serine catabolic process"/>
    <property type="evidence" value="ECO:0007669"/>
    <property type="project" value="TreeGrafter"/>
</dbReference>
<dbReference type="Gene3D" id="3.20.20.10">
    <property type="entry name" value="Alanine racemase"/>
    <property type="match status" value="1"/>
</dbReference>
<name>A0A0K6H932_9GAMM</name>
<reference evidence="5" key="1">
    <citation type="submission" date="2015-08" db="EMBL/GenBank/DDBJ databases">
        <authorList>
            <person name="Varghese N."/>
        </authorList>
    </citation>
    <scope>NUCLEOTIDE SEQUENCE [LARGE SCALE GENOMIC DNA]</scope>
    <source>
        <strain evidence="5">DSM 27808</strain>
    </source>
</reference>
<dbReference type="Gene3D" id="2.40.37.20">
    <property type="entry name" value="D-serine dehydratase-like domain"/>
    <property type="match status" value="1"/>
</dbReference>
<dbReference type="InterPro" id="IPR042208">
    <property type="entry name" value="D-ser_dehydrat-like_sf"/>
</dbReference>
<evidence type="ECO:0000259" key="3">
    <source>
        <dbReference type="SMART" id="SM01119"/>
    </source>
</evidence>
<dbReference type="SMART" id="SM01119">
    <property type="entry name" value="D-ser_dehydrat"/>
    <property type="match status" value="1"/>
</dbReference>
<dbReference type="RefSeq" id="WP_055439423.1">
    <property type="nucleotide sequence ID" value="NZ_CYHB01000005.1"/>
</dbReference>
<comment type="similarity">
    <text evidence="1">Belongs to the DSD1 family.</text>
</comment>
<evidence type="ECO:0000313" key="5">
    <source>
        <dbReference type="Proteomes" id="UP000182598"/>
    </source>
</evidence>
<dbReference type="SUPFAM" id="SSF51419">
    <property type="entry name" value="PLP-binding barrel"/>
    <property type="match status" value="1"/>
</dbReference>
<dbReference type="OrthoDB" id="9772497at2"/>
<dbReference type="InterPro" id="IPR026956">
    <property type="entry name" value="D-ser_dehydrat-like_dom"/>
</dbReference>
<dbReference type="PANTHER" id="PTHR28004">
    <property type="entry name" value="ZGC:162816-RELATED"/>
    <property type="match status" value="1"/>
</dbReference>
<evidence type="ECO:0000256" key="1">
    <source>
        <dbReference type="ARBA" id="ARBA00005323"/>
    </source>
</evidence>
<dbReference type="InterPro" id="IPR029066">
    <property type="entry name" value="PLP-binding_barrel"/>
</dbReference>
<evidence type="ECO:0000256" key="2">
    <source>
        <dbReference type="ARBA" id="ARBA00023239"/>
    </source>
</evidence>
<dbReference type="EMBL" id="CYHB01000005">
    <property type="protein sequence ID" value="CUA87340.1"/>
    <property type="molecule type" value="Genomic_DNA"/>
</dbReference>
<sequence>MPTSSHWLNDEQTPFLLIDEVRFARNVGRLATRINRLGCQLRPHLKTLRSVDAAKYILPNFHAPATVSTLAEAEAFAQAGCTDLLYAVGIVPAKLARVARLIESGVKLHILLDTKAQAQAVIDYQKQHKVPFSVFIEIDCDDHRGGLAPHDPQIFAIAQMLHDNRVTLTGLMTHSGGSYSAQNSDEIRQAAAQECQAVKVAAQQLKAHGLACPLLSVGSTPTAHFAEDLQGISEVRAGVYTTFDLVMYNLGVCQLNDIAMSVVTSVIGHNTPKNWLLIDAGWMALSRDRGTAKQHCDFGYGLVCDNIGQPLNDCHVTQVNQEHGVIELPDHISSSQFPIGTQLRVLPNHACATAAMHHSYTVLKADGSKAVWPRILGW</sequence>
<dbReference type="InterPro" id="IPR051466">
    <property type="entry name" value="D-amino_acid_metab_enzyme"/>
</dbReference>
<gene>
    <name evidence="4" type="ORF">Ga0061064_1770</name>
</gene>
<protein>
    <submittedName>
        <fullName evidence="4">D-serine deaminase, pyridoxal phosphate-dependent</fullName>
    </submittedName>
</protein>
<proteinExistence type="inferred from homology"/>
<keyword evidence="2" id="KW-0456">Lyase</keyword>
<organism evidence="4 5">
    <name type="scientific">Pseudidiomarina woesei</name>
    <dbReference type="NCBI Taxonomy" id="1381080"/>
    <lineage>
        <taxon>Bacteria</taxon>
        <taxon>Pseudomonadati</taxon>
        <taxon>Pseudomonadota</taxon>
        <taxon>Gammaproteobacteria</taxon>
        <taxon>Alteromonadales</taxon>
        <taxon>Idiomarinaceae</taxon>
        <taxon>Pseudidiomarina</taxon>
    </lineage>
</organism>
<evidence type="ECO:0000313" key="4">
    <source>
        <dbReference type="EMBL" id="CUA87340.1"/>
    </source>
</evidence>
<keyword evidence="5" id="KW-1185">Reference proteome</keyword>
<dbReference type="InterPro" id="IPR001608">
    <property type="entry name" value="Ala_racemase_N"/>
</dbReference>
<dbReference type="Proteomes" id="UP000182598">
    <property type="component" value="Unassembled WGS sequence"/>
</dbReference>
<dbReference type="AlphaFoldDB" id="A0A0K6H932"/>
<dbReference type="PANTHER" id="PTHR28004:SF2">
    <property type="entry name" value="D-SERINE DEHYDRATASE"/>
    <property type="match status" value="1"/>
</dbReference>
<accession>A0A0K6H932</accession>
<dbReference type="Pfam" id="PF01168">
    <property type="entry name" value="Ala_racemase_N"/>
    <property type="match status" value="1"/>
</dbReference>
<feature type="domain" description="D-serine dehydratase-like" evidence="3">
    <location>
        <begin position="259"/>
        <end position="364"/>
    </location>
</feature>
<dbReference type="GO" id="GO:0008721">
    <property type="term" value="F:D-serine ammonia-lyase activity"/>
    <property type="evidence" value="ECO:0007669"/>
    <property type="project" value="TreeGrafter"/>
</dbReference>